<proteinExistence type="predicted"/>
<dbReference type="Proteomes" id="UP001151760">
    <property type="component" value="Unassembled WGS sequence"/>
</dbReference>
<keyword evidence="2" id="KW-1185">Reference proteome</keyword>
<comment type="caution">
    <text evidence="1">The sequence shown here is derived from an EMBL/GenBank/DDBJ whole genome shotgun (WGS) entry which is preliminary data.</text>
</comment>
<dbReference type="EMBL" id="BQNB010020764">
    <property type="protein sequence ID" value="GJT99356.1"/>
    <property type="molecule type" value="Genomic_DNA"/>
</dbReference>
<accession>A0ABQ5IIW0</accession>
<reference evidence="1" key="2">
    <citation type="submission" date="2022-01" db="EMBL/GenBank/DDBJ databases">
        <authorList>
            <person name="Yamashiro T."/>
            <person name="Shiraishi A."/>
            <person name="Satake H."/>
            <person name="Nakayama K."/>
        </authorList>
    </citation>
    <scope>NUCLEOTIDE SEQUENCE</scope>
</reference>
<organism evidence="1 2">
    <name type="scientific">Tanacetum coccineum</name>
    <dbReference type="NCBI Taxonomy" id="301880"/>
    <lineage>
        <taxon>Eukaryota</taxon>
        <taxon>Viridiplantae</taxon>
        <taxon>Streptophyta</taxon>
        <taxon>Embryophyta</taxon>
        <taxon>Tracheophyta</taxon>
        <taxon>Spermatophyta</taxon>
        <taxon>Magnoliopsida</taxon>
        <taxon>eudicotyledons</taxon>
        <taxon>Gunneridae</taxon>
        <taxon>Pentapetalae</taxon>
        <taxon>asterids</taxon>
        <taxon>campanulids</taxon>
        <taxon>Asterales</taxon>
        <taxon>Asteraceae</taxon>
        <taxon>Asteroideae</taxon>
        <taxon>Anthemideae</taxon>
        <taxon>Anthemidinae</taxon>
        <taxon>Tanacetum</taxon>
    </lineage>
</organism>
<sequence>MQIILTVAAAGPRQVRFIAICSYSTDILLNLKNFKTNGYSSFQDKEKYEHVGPKVTSSKEDKRSQDDDKRLDLADDLKKAQYHIQVKLKEQAQA</sequence>
<protein>
    <submittedName>
        <fullName evidence="1">Uncharacterized protein</fullName>
    </submittedName>
</protein>
<name>A0ABQ5IIW0_9ASTR</name>
<evidence type="ECO:0000313" key="2">
    <source>
        <dbReference type="Proteomes" id="UP001151760"/>
    </source>
</evidence>
<gene>
    <name evidence="1" type="ORF">Tco_1109695</name>
</gene>
<evidence type="ECO:0000313" key="1">
    <source>
        <dbReference type="EMBL" id="GJT99356.1"/>
    </source>
</evidence>
<reference evidence="1" key="1">
    <citation type="journal article" date="2022" name="Int. J. Mol. Sci.">
        <title>Draft Genome of Tanacetum Coccineum: Genomic Comparison of Closely Related Tanacetum-Family Plants.</title>
        <authorList>
            <person name="Yamashiro T."/>
            <person name="Shiraishi A."/>
            <person name="Nakayama K."/>
            <person name="Satake H."/>
        </authorList>
    </citation>
    <scope>NUCLEOTIDE SEQUENCE</scope>
</reference>